<dbReference type="AlphaFoldDB" id="A0A8J3ZQA1"/>
<dbReference type="Proteomes" id="UP000635606">
    <property type="component" value="Unassembled WGS sequence"/>
</dbReference>
<name>A0A8J3ZQA1_9ACTN</name>
<dbReference type="RefSeq" id="WP_203928401.1">
    <property type="nucleotide sequence ID" value="NZ_BOPH01000042.1"/>
</dbReference>
<dbReference type="SUPFAM" id="SSF53756">
    <property type="entry name" value="UDP-Glycosyltransferase/glycogen phosphorylase"/>
    <property type="match status" value="1"/>
</dbReference>
<dbReference type="EMBL" id="BOPH01000042">
    <property type="protein sequence ID" value="GIJ68449.1"/>
    <property type="molecule type" value="Genomic_DNA"/>
</dbReference>
<reference evidence="1" key="1">
    <citation type="submission" date="2021-01" db="EMBL/GenBank/DDBJ databases">
        <title>Whole genome shotgun sequence of Virgisporangium ochraceum NBRC 16418.</title>
        <authorList>
            <person name="Komaki H."/>
            <person name="Tamura T."/>
        </authorList>
    </citation>
    <scope>NUCLEOTIDE SEQUENCE</scope>
    <source>
        <strain evidence="1">NBRC 16418</strain>
    </source>
</reference>
<comment type="caution">
    <text evidence="1">The sequence shown here is derived from an EMBL/GenBank/DDBJ whole genome shotgun (WGS) entry which is preliminary data.</text>
</comment>
<gene>
    <name evidence="1" type="ORF">Voc01_033660</name>
</gene>
<keyword evidence="2" id="KW-1185">Reference proteome</keyword>
<accession>A0A8J3ZQA1</accession>
<evidence type="ECO:0000313" key="2">
    <source>
        <dbReference type="Proteomes" id="UP000635606"/>
    </source>
</evidence>
<proteinExistence type="predicted"/>
<protein>
    <submittedName>
        <fullName evidence="1">Uncharacterized protein</fullName>
    </submittedName>
</protein>
<organism evidence="1 2">
    <name type="scientific">Virgisporangium ochraceum</name>
    <dbReference type="NCBI Taxonomy" id="65505"/>
    <lineage>
        <taxon>Bacteria</taxon>
        <taxon>Bacillati</taxon>
        <taxon>Actinomycetota</taxon>
        <taxon>Actinomycetes</taxon>
        <taxon>Micromonosporales</taxon>
        <taxon>Micromonosporaceae</taxon>
        <taxon>Virgisporangium</taxon>
    </lineage>
</organism>
<dbReference type="Gene3D" id="3.40.50.2000">
    <property type="entry name" value="Glycogen Phosphorylase B"/>
    <property type="match status" value="2"/>
</dbReference>
<evidence type="ECO:0000313" key="1">
    <source>
        <dbReference type="EMBL" id="GIJ68449.1"/>
    </source>
</evidence>
<sequence length="404" mass="42328">MRVLLCTLSDPGYLYPAIAVGRELRGRGGEVSVLCRPGSVPAVHEAGLATLPAEDYGGKHAFSVGWWSANGHSQYAAVLRAAREVRADVLLTSVLCHGALLAAERLDLPIVVLGLAAHLWPYRSGGDGEPESVVGRHWRLRETLRFYQQARDQVGLGLRRDRLPHLPLIGSGLLLRGAPPLEYPGATLPEGVHHVGPCPWEPRADPGVIERLAARTARVGKPVVYVHLGRSFGAESMWPRLNAIFTGGPFQAIVERARSGPPLPDDGADLVVVRQPWMGPLIDMSEVVLSSGTSAPVLAAASRGKPMVVAPAGSEQPLLAEACRRAGIAVRLHTGTGGAAGADGADALTWACGDEAMRWRVQSLAAQLNGTASAAAAAAFVMSAAGDRCPVPAVPVGVHGGSDE</sequence>